<dbReference type="STRING" id="1123237.Salmuc_01600"/>
<keyword evidence="3" id="KW-1185">Reference proteome</keyword>
<organism evidence="2 3">
    <name type="scientific">Salipiger mucosus DSM 16094</name>
    <dbReference type="NCBI Taxonomy" id="1123237"/>
    <lineage>
        <taxon>Bacteria</taxon>
        <taxon>Pseudomonadati</taxon>
        <taxon>Pseudomonadota</taxon>
        <taxon>Alphaproteobacteria</taxon>
        <taxon>Rhodobacterales</taxon>
        <taxon>Roseobacteraceae</taxon>
        <taxon>Salipiger</taxon>
    </lineage>
</organism>
<dbReference type="InterPro" id="IPR010839">
    <property type="entry name" value="AtuA_N"/>
</dbReference>
<dbReference type="PANTHER" id="PTHR47472">
    <property type="entry name" value="PROPIONYL-COA CARBOXYLASE"/>
    <property type="match status" value="1"/>
</dbReference>
<dbReference type="eggNOG" id="COG3185">
    <property type="taxonomic scope" value="Bacteria"/>
</dbReference>
<dbReference type="Pfam" id="PF07287">
    <property type="entry name" value="AtuA"/>
    <property type="match status" value="1"/>
</dbReference>
<feature type="domain" description="Acyclic terpene utilisation N-terminal" evidence="1">
    <location>
        <begin position="4"/>
        <end position="438"/>
    </location>
</feature>
<dbReference type="HOGENOM" id="CLU_012617_1_1_5"/>
<evidence type="ECO:0000313" key="2">
    <source>
        <dbReference type="EMBL" id="EPX75567.1"/>
    </source>
</evidence>
<evidence type="ECO:0000313" key="3">
    <source>
        <dbReference type="Proteomes" id="UP000015347"/>
    </source>
</evidence>
<name>S9Q6D0_9RHOB</name>
<protein>
    <recommendedName>
        <fullName evidence="1">Acyclic terpene utilisation N-terminal domain-containing protein</fullName>
    </recommendedName>
</protein>
<proteinExistence type="predicted"/>
<dbReference type="OrthoDB" id="9763456at2"/>
<dbReference type="Proteomes" id="UP000015347">
    <property type="component" value="Unassembled WGS sequence"/>
</dbReference>
<comment type="caution">
    <text evidence="2">The sequence shown here is derived from an EMBL/GenBank/DDBJ whole genome shotgun (WGS) entry which is preliminary data.</text>
</comment>
<dbReference type="AlphaFoldDB" id="S9Q6D0"/>
<dbReference type="EMBL" id="APVH01000073">
    <property type="protein sequence ID" value="EPX75567.1"/>
    <property type="molecule type" value="Genomic_DNA"/>
</dbReference>
<evidence type="ECO:0000259" key="1">
    <source>
        <dbReference type="Pfam" id="PF07287"/>
    </source>
</evidence>
<dbReference type="RefSeq" id="WP_020043017.1">
    <property type="nucleotide sequence ID" value="NZ_KE557293.1"/>
</dbReference>
<reference evidence="3" key="1">
    <citation type="journal article" date="2014" name="Stand. Genomic Sci.">
        <title>Genome sequence of the exopolysaccharide-producing Salipiger mucosus type strain (DSM 16094(T)), a moderately halophilic member of the Roseobacter clade.</title>
        <authorList>
            <person name="Riedel T."/>
            <person name="Spring S."/>
            <person name="Fiebig A."/>
            <person name="Petersen J."/>
            <person name="Kyrpides N.C."/>
            <person name="Goker M."/>
            <person name="Klenk H.P."/>
        </authorList>
    </citation>
    <scope>NUCLEOTIDE SEQUENCE [LARGE SCALE GENOMIC DNA]</scope>
    <source>
        <strain evidence="3">DSM 16094</strain>
    </source>
</reference>
<sequence>MRQVRIGAGAGYSGDRIEPAEDLARRGALDFLVFECLAERTVAQAQLRRAADPEAGYDPFLEARMRAVLRPCRAAGTRIVSNMGAANPDAAARRVADIAAELGLPGLRVAAVTGDDVLDACREADPALDRGGRFGDLGARVISANAYVGVAGLLRALEQGADVVLTGRAADPALFLAPLVHAFGWDMTDWDRLGHGTLAGHLLECAGQVCGGYFADPGFSDVPGLADLGFPIGVVDADGTVEITKLPDTGGAITPATVKEQILYEIHDPARYYQPDVVADFSGVSVEALGPDRVRVTGGAGHPRTGTLKTSVSFHDGYIGEGQISYAGPGAVARARLAQEVLETRLARQALRELRFDLIGMDALHGPRLSAGPEPHEVRLRAIGRADDIGAAEAVANEVEALYTNGPAGGGGAWKSVRPAVSLCSALLDARLVRPEVTIYEAPAA</sequence>
<gene>
    <name evidence="2" type="ORF">Salmuc_01600</name>
</gene>
<accession>S9Q6D0</accession>
<dbReference type="PANTHER" id="PTHR47472:SF1">
    <property type="entry name" value="DUF1446-DOMAIN-CONTAINING PROTEIN"/>
    <property type="match status" value="1"/>
</dbReference>